<keyword evidence="3" id="KW-1185">Reference proteome</keyword>
<name>A0A137NU21_CONC2</name>
<dbReference type="EMBL" id="KQ964750">
    <property type="protein sequence ID" value="KXN66242.1"/>
    <property type="molecule type" value="Genomic_DNA"/>
</dbReference>
<feature type="region of interest" description="Disordered" evidence="1">
    <location>
        <begin position="47"/>
        <end position="66"/>
    </location>
</feature>
<proteinExistence type="predicted"/>
<dbReference type="Proteomes" id="UP000070444">
    <property type="component" value="Unassembled WGS sequence"/>
</dbReference>
<evidence type="ECO:0000313" key="2">
    <source>
        <dbReference type="EMBL" id="KXN66242.1"/>
    </source>
</evidence>
<evidence type="ECO:0000313" key="3">
    <source>
        <dbReference type="Proteomes" id="UP000070444"/>
    </source>
</evidence>
<reference evidence="2 3" key="1">
    <citation type="journal article" date="2015" name="Genome Biol. Evol.">
        <title>Phylogenomic analyses indicate that early fungi evolved digesting cell walls of algal ancestors of land plants.</title>
        <authorList>
            <person name="Chang Y."/>
            <person name="Wang S."/>
            <person name="Sekimoto S."/>
            <person name="Aerts A.L."/>
            <person name="Choi C."/>
            <person name="Clum A."/>
            <person name="LaButti K.M."/>
            <person name="Lindquist E.A."/>
            <person name="Yee Ngan C."/>
            <person name="Ohm R.A."/>
            <person name="Salamov A.A."/>
            <person name="Grigoriev I.V."/>
            <person name="Spatafora J.W."/>
            <person name="Berbee M.L."/>
        </authorList>
    </citation>
    <scope>NUCLEOTIDE SEQUENCE [LARGE SCALE GENOMIC DNA]</scope>
    <source>
        <strain evidence="2 3">NRRL 28638</strain>
    </source>
</reference>
<accession>A0A137NU21</accession>
<organism evidence="2 3">
    <name type="scientific">Conidiobolus coronatus (strain ATCC 28846 / CBS 209.66 / NRRL 28638)</name>
    <name type="common">Delacroixia coronata</name>
    <dbReference type="NCBI Taxonomy" id="796925"/>
    <lineage>
        <taxon>Eukaryota</taxon>
        <taxon>Fungi</taxon>
        <taxon>Fungi incertae sedis</taxon>
        <taxon>Zoopagomycota</taxon>
        <taxon>Entomophthoromycotina</taxon>
        <taxon>Entomophthoromycetes</taxon>
        <taxon>Entomophthorales</taxon>
        <taxon>Ancylistaceae</taxon>
        <taxon>Conidiobolus</taxon>
    </lineage>
</organism>
<dbReference type="AlphaFoldDB" id="A0A137NU21"/>
<evidence type="ECO:0000256" key="1">
    <source>
        <dbReference type="SAM" id="MobiDB-lite"/>
    </source>
</evidence>
<protein>
    <submittedName>
        <fullName evidence="2">Uncharacterized protein</fullName>
    </submittedName>
</protein>
<gene>
    <name evidence="2" type="ORF">CONCODRAFT_11967</name>
</gene>
<sequence>MGDYLNNQIYDSESRVKGVINYFFNNTSNAFFYNDIRQLQEHYQTVIENNSNDNSDSGISTTKLTT</sequence>